<name>A0ABP5FKX6_9ACTN</name>
<keyword evidence="3 9" id="KW-0813">Transport</keyword>
<evidence type="ECO:0000256" key="3">
    <source>
        <dbReference type="ARBA" id="ARBA00022448"/>
    </source>
</evidence>
<feature type="transmembrane region" description="Helical" evidence="9">
    <location>
        <begin position="162"/>
        <end position="180"/>
    </location>
</feature>
<keyword evidence="8" id="KW-0046">Antibiotic resistance</keyword>
<feature type="transmembrane region" description="Helical" evidence="9">
    <location>
        <begin position="48"/>
        <end position="74"/>
    </location>
</feature>
<evidence type="ECO:0000256" key="5">
    <source>
        <dbReference type="ARBA" id="ARBA00022692"/>
    </source>
</evidence>
<keyword evidence="12" id="KW-1185">Reference proteome</keyword>
<evidence type="ECO:0000259" key="10">
    <source>
        <dbReference type="PROSITE" id="PS51012"/>
    </source>
</evidence>
<evidence type="ECO:0000256" key="1">
    <source>
        <dbReference type="ARBA" id="ARBA00004651"/>
    </source>
</evidence>
<evidence type="ECO:0000256" key="8">
    <source>
        <dbReference type="ARBA" id="ARBA00023251"/>
    </source>
</evidence>
<feature type="transmembrane region" description="Helical" evidence="9">
    <location>
        <begin position="217"/>
        <end position="240"/>
    </location>
</feature>
<comment type="caution">
    <text evidence="11">The sequence shown here is derived from an EMBL/GenBank/DDBJ whole genome shotgun (WGS) entry which is preliminary data.</text>
</comment>
<evidence type="ECO:0000256" key="7">
    <source>
        <dbReference type="ARBA" id="ARBA00023136"/>
    </source>
</evidence>
<keyword evidence="5 9" id="KW-0812">Transmembrane</keyword>
<proteinExistence type="inferred from homology"/>
<evidence type="ECO:0000256" key="9">
    <source>
        <dbReference type="RuleBase" id="RU361157"/>
    </source>
</evidence>
<dbReference type="PIRSF" id="PIRSF006648">
    <property type="entry name" value="DrrB"/>
    <property type="match status" value="1"/>
</dbReference>
<dbReference type="InterPro" id="IPR000412">
    <property type="entry name" value="ABC_2_transport"/>
</dbReference>
<sequence length="245" mass="26330">MSPRRTLATARRVLEQLRHDPRTIALMLIVPCVLITLLKWVFDARPHVFQSVGAALLGIFPFIVMFLVTSVGMLRERTSGTLERLLTMPLAKADLLGGYALAFGTVALVQAGLVSVLTIGLLGLDVPGPVWALFLVALLDAWLGMALGLFTSAFARTEFQAVQFLPAFVLPQLLLCGLFTPRDQMQPVLHWVSDVMPLSYAVDAMNKISAHSAVTGALLADMAIIAGAGVLALALGAATLRRRTD</sequence>
<keyword evidence="6 9" id="KW-1133">Transmembrane helix</keyword>
<dbReference type="Pfam" id="PF01061">
    <property type="entry name" value="ABC2_membrane"/>
    <property type="match status" value="1"/>
</dbReference>
<dbReference type="InterPro" id="IPR047817">
    <property type="entry name" value="ABC2_TM_bact-type"/>
</dbReference>
<evidence type="ECO:0000256" key="4">
    <source>
        <dbReference type="ARBA" id="ARBA00022475"/>
    </source>
</evidence>
<evidence type="ECO:0000256" key="6">
    <source>
        <dbReference type="ARBA" id="ARBA00022989"/>
    </source>
</evidence>
<feature type="transmembrane region" description="Helical" evidence="9">
    <location>
        <begin position="21"/>
        <end position="42"/>
    </location>
</feature>
<evidence type="ECO:0000313" key="11">
    <source>
        <dbReference type="EMBL" id="GAA2029012.1"/>
    </source>
</evidence>
<feature type="transmembrane region" description="Helical" evidence="9">
    <location>
        <begin position="95"/>
        <end position="124"/>
    </location>
</feature>
<comment type="subcellular location">
    <subcellularLocation>
        <location evidence="1 9">Cell membrane</location>
        <topology evidence="1 9">Multi-pass membrane protein</topology>
    </subcellularLocation>
</comment>
<feature type="domain" description="ABC transmembrane type-2" evidence="10">
    <location>
        <begin position="18"/>
        <end position="243"/>
    </location>
</feature>
<feature type="transmembrane region" description="Helical" evidence="9">
    <location>
        <begin position="130"/>
        <end position="150"/>
    </location>
</feature>
<dbReference type="InterPro" id="IPR051449">
    <property type="entry name" value="ABC-2_transporter_component"/>
</dbReference>
<reference evidence="12" key="1">
    <citation type="journal article" date="2019" name="Int. J. Syst. Evol. Microbiol.">
        <title>The Global Catalogue of Microorganisms (GCM) 10K type strain sequencing project: providing services to taxonomists for standard genome sequencing and annotation.</title>
        <authorList>
            <consortium name="The Broad Institute Genomics Platform"/>
            <consortium name="The Broad Institute Genome Sequencing Center for Infectious Disease"/>
            <person name="Wu L."/>
            <person name="Ma J."/>
        </authorList>
    </citation>
    <scope>NUCLEOTIDE SEQUENCE [LARGE SCALE GENOMIC DNA]</scope>
    <source>
        <strain evidence="12">JCM 16014</strain>
    </source>
</reference>
<comment type="similarity">
    <text evidence="2 9">Belongs to the ABC-2 integral membrane protein family.</text>
</comment>
<dbReference type="Proteomes" id="UP001500751">
    <property type="component" value="Unassembled WGS sequence"/>
</dbReference>
<organism evidence="11 12">
    <name type="scientific">Catenulispora yoronensis</name>
    <dbReference type="NCBI Taxonomy" id="450799"/>
    <lineage>
        <taxon>Bacteria</taxon>
        <taxon>Bacillati</taxon>
        <taxon>Actinomycetota</taxon>
        <taxon>Actinomycetes</taxon>
        <taxon>Catenulisporales</taxon>
        <taxon>Catenulisporaceae</taxon>
        <taxon>Catenulispora</taxon>
    </lineage>
</organism>
<dbReference type="EMBL" id="BAAAQN010000015">
    <property type="protein sequence ID" value="GAA2029012.1"/>
    <property type="molecule type" value="Genomic_DNA"/>
</dbReference>
<keyword evidence="4 9" id="KW-1003">Cell membrane</keyword>
<gene>
    <name evidence="11" type="ORF">GCM10009839_30460</name>
</gene>
<dbReference type="PROSITE" id="PS51012">
    <property type="entry name" value="ABC_TM2"/>
    <property type="match status" value="1"/>
</dbReference>
<dbReference type="PANTHER" id="PTHR30294">
    <property type="entry name" value="MEMBRANE COMPONENT OF ABC TRANSPORTER YHHJ-RELATED"/>
    <property type="match status" value="1"/>
</dbReference>
<evidence type="ECO:0000313" key="12">
    <source>
        <dbReference type="Proteomes" id="UP001500751"/>
    </source>
</evidence>
<accession>A0ABP5FKX6</accession>
<dbReference type="PANTHER" id="PTHR30294:SF38">
    <property type="entry name" value="TRANSPORT PERMEASE PROTEIN"/>
    <property type="match status" value="1"/>
</dbReference>
<protein>
    <recommendedName>
        <fullName evidence="9">Transport permease protein</fullName>
    </recommendedName>
</protein>
<evidence type="ECO:0000256" key="2">
    <source>
        <dbReference type="ARBA" id="ARBA00007783"/>
    </source>
</evidence>
<keyword evidence="7 9" id="KW-0472">Membrane</keyword>
<dbReference type="InterPro" id="IPR013525">
    <property type="entry name" value="ABC2_TM"/>
</dbReference>
<dbReference type="RefSeq" id="WP_344666245.1">
    <property type="nucleotide sequence ID" value="NZ_BAAAQN010000015.1"/>
</dbReference>